<proteinExistence type="inferred from homology"/>
<dbReference type="PANTHER" id="PTHR47991">
    <property type="entry name" value="OXOGLUTARATE/IRON-DEPENDENT DIOXYGENASE"/>
    <property type="match status" value="1"/>
</dbReference>
<dbReference type="GeneID" id="107420749"/>
<evidence type="ECO:0000313" key="7">
    <source>
        <dbReference type="Proteomes" id="UP001652623"/>
    </source>
</evidence>
<keyword evidence="4 5" id="KW-0408">Iron</keyword>
<dbReference type="InterPro" id="IPR050295">
    <property type="entry name" value="Plant_2OG-oxidoreductases"/>
</dbReference>
<keyword evidence="2 5" id="KW-0479">Metal-binding</keyword>
<dbReference type="Gene3D" id="2.60.120.330">
    <property type="entry name" value="B-lactam Antibiotic, Isopenicillin N Synthase, Chain"/>
    <property type="match status" value="1"/>
</dbReference>
<comment type="similarity">
    <text evidence="1 5">Belongs to the iron/ascorbate-dependent oxidoreductase family.</text>
</comment>
<dbReference type="GO" id="GO:0051213">
    <property type="term" value="F:dioxygenase activity"/>
    <property type="evidence" value="ECO:0007669"/>
    <property type="project" value="UniProtKB-KW"/>
</dbReference>
<evidence type="ECO:0000256" key="4">
    <source>
        <dbReference type="ARBA" id="ARBA00023004"/>
    </source>
</evidence>
<accession>A0ABM3INB7</accession>
<reference evidence="8" key="1">
    <citation type="submission" date="2025-08" db="UniProtKB">
        <authorList>
            <consortium name="RefSeq"/>
        </authorList>
    </citation>
    <scope>IDENTIFICATION</scope>
    <source>
        <tissue evidence="8">Seedling</tissue>
    </source>
</reference>
<gene>
    <name evidence="8" type="primary">LOC107420749</name>
</gene>
<dbReference type="Proteomes" id="UP001652623">
    <property type="component" value="Chromosome 5"/>
</dbReference>
<evidence type="ECO:0000256" key="3">
    <source>
        <dbReference type="ARBA" id="ARBA00022896"/>
    </source>
</evidence>
<dbReference type="InterPro" id="IPR044861">
    <property type="entry name" value="IPNS-like_FE2OG_OXY"/>
</dbReference>
<dbReference type="Pfam" id="PF14226">
    <property type="entry name" value="DIOX_N"/>
    <property type="match status" value="1"/>
</dbReference>
<feature type="domain" description="Fe2OG dioxygenase" evidence="6">
    <location>
        <begin position="195"/>
        <end position="295"/>
    </location>
</feature>
<evidence type="ECO:0000313" key="8">
    <source>
        <dbReference type="RefSeq" id="XP_048332106.2"/>
    </source>
</evidence>
<evidence type="ECO:0000256" key="5">
    <source>
        <dbReference type="RuleBase" id="RU003682"/>
    </source>
</evidence>
<evidence type="ECO:0000256" key="2">
    <source>
        <dbReference type="ARBA" id="ARBA00022723"/>
    </source>
</evidence>
<dbReference type="RefSeq" id="XP_048332106.2">
    <property type="nucleotide sequence ID" value="XM_048476149.2"/>
</dbReference>
<dbReference type="InterPro" id="IPR005123">
    <property type="entry name" value="Oxoglu/Fe-dep_dioxygenase_dom"/>
</dbReference>
<dbReference type="InterPro" id="IPR026992">
    <property type="entry name" value="DIOX_N"/>
</dbReference>
<dbReference type="PROSITE" id="PS51471">
    <property type="entry name" value="FE2OG_OXY"/>
    <property type="match status" value="1"/>
</dbReference>
<name>A0ABM3INB7_ZIZJJ</name>
<keyword evidence="5" id="KW-0560">Oxidoreductase</keyword>
<dbReference type="SUPFAM" id="SSF51197">
    <property type="entry name" value="Clavaminate synthase-like"/>
    <property type="match status" value="1"/>
</dbReference>
<keyword evidence="3" id="KW-0847">Vitamin C</keyword>
<protein>
    <submittedName>
        <fullName evidence="8">2-oxoglutarate-dependent dioxygenase 19</fullName>
    </submittedName>
</protein>
<keyword evidence="8" id="KW-0223">Dioxygenase</keyword>
<dbReference type="InterPro" id="IPR027443">
    <property type="entry name" value="IPNS-like_sf"/>
</dbReference>
<sequence length="345" mass="38979">MSSVKQLVESGCIASIPSKYVFTRSLDETPTLPQPEAIIPVIDFSLLTSGNAEQRTKAIKDLGKACREWGFFMIINHNVPEKLMKDMISGSQSFFDLREEEKQEYAGKALFDPIRWGTSFNATADETFFWRDYLKIHVHPHFNVNALTKPAGFSEVIQEYCKQTRELAGELLRGISKSLGLEEIYIEKKMNKESGPHELMAINLYPPCPQPDVAMGLPPHTDHGFITLLMQNELCGLQVLYNGNWVSINPFPNSFLVNIGDHMEILTNGKHKSVVHRALVNNKATRISIGTAHGPTLDTVVSPAPEFVDYKTHPPLYRGIKYRDYMQLQQSNQLNGKSCLDRIRI</sequence>
<keyword evidence="7" id="KW-1185">Reference proteome</keyword>
<evidence type="ECO:0000256" key="1">
    <source>
        <dbReference type="ARBA" id="ARBA00008056"/>
    </source>
</evidence>
<organism evidence="7 8">
    <name type="scientific">Ziziphus jujuba</name>
    <name type="common">Chinese jujube</name>
    <name type="synonym">Ziziphus sativa</name>
    <dbReference type="NCBI Taxonomy" id="326968"/>
    <lineage>
        <taxon>Eukaryota</taxon>
        <taxon>Viridiplantae</taxon>
        <taxon>Streptophyta</taxon>
        <taxon>Embryophyta</taxon>
        <taxon>Tracheophyta</taxon>
        <taxon>Spermatophyta</taxon>
        <taxon>Magnoliopsida</taxon>
        <taxon>eudicotyledons</taxon>
        <taxon>Gunneridae</taxon>
        <taxon>Pentapetalae</taxon>
        <taxon>rosids</taxon>
        <taxon>fabids</taxon>
        <taxon>Rosales</taxon>
        <taxon>Rhamnaceae</taxon>
        <taxon>Paliureae</taxon>
        <taxon>Ziziphus</taxon>
    </lineage>
</organism>
<dbReference type="Pfam" id="PF03171">
    <property type="entry name" value="2OG-FeII_Oxy"/>
    <property type="match status" value="1"/>
</dbReference>
<evidence type="ECO:0000259" key="6">
    <source>
        <dbReference type="PROSITE" id="PS51471"/>
    </source>
</evidence>